<evidence type="ECO:0000256" key="3">
    <source>
        <dbReference type="ARBA" id="ARBA00022448"/>
    </source>
</evidence>
<evidence type="ECO:0000256" key="5">
    <source>
        <dbReference type="ARBA" id="ARBA00022989"/>
    </source>
</evidence>
<organism evidence="9 10">
    <name type="scientific">Hypsibius exemplaris</name>
    <name type="common">Freshwater tardigrade</name>
    <dbReference type="NCBI Taxonomy" id="2072580"/>
    <lineage>
        <taxon>Eukaryota</taxon>
        <taxon>Metazoa</taxon>
        <taxon>Ecdysozoa</taxon>
        <taxon>Tardigrada</taxon>
        <taxon>Eutardigrada</taxon>
        <taxon>Parachela</taxon>
        <taxon>Hypsibioidea</taxon>
        <taxon>Hypsibiidae</taxon>
        <taxon>Hypsibius</taxon>
    </lineage>
</organism>
<dbReference type="GO" id="GO:0016887">
    <property type="term" value="F:ATP hydrolysis activity"/>
    <property type="evidence" value="ECO:0007669"/>
    <property type="project" value="InterPro"/>
</dbReference>
<name>A0A1W0WPI0_HYPEX</name>
<evidence type="ECO:0000256" key="2">
    <source>
        <dbReference type="ARBA" id="ARBA00005814"/>
    </source>
</evidence>
<dbReference type="Proteomes" id="UP000192578">
    <property type="component" value="Unassembled WGS sequence"/>
</dbReference>
<evidence type="ECO:0000259" key="8">
    <source>
        <dbReference type="Pfam" id="PF00005"/>
    </source>
</evidence>
<evidence type="ECO:0000256" key="4">
    <source>
        <dbReference type="ARBA" id="ARBA00022692"/>
    </source>
</evidence>
<gene>
    <name evidence="9" type="ORF">BV898_08832</name>
</gene>
<feature type="domain" description="ABC transporter" evidence="8">
    <location>
        <begin position="105"/>
        <end position="221"/>
    </location>
</feature>
<keyword evidence="9" id="KW-0547">Nucleotide-binding</keyword>
<keyword evidence="6" id="KW-0472">Membrane</keyword>
<dbReference type="Pfam" id="PF00005">
    <property type="entry name" value="ABC_tran"/>
    <property type="match status" value="1"/>
</dbReference>
<dbReference type="OrthoDB" id="66620at2759"/>
<dbReference type="GO" id="GO:0042626">
    <property type="term" value="F:ATPase-coupled transmembrane transporter activity"/>
    <property type="evidence" value="ECO:0007669"/>
    <property type="project" value="TreeGrafter"/>
</dbReference>
<evidence type="ECO:0000256" key="6">
    <source>
        <dbReference type="ARBA" id="ARBA00023136"/>
    </source>
</evidence>
<dbReference type="Gene3D" id="3.40.50.300">
    <property type="entry name" value="P-loop containing nucleotide triphosphate hydrolases"/>
    <property type="match status" value="1"/>
</dbReference>
<keyword evidence="10" id="KW-1185">Reference proteome</keyword>
<dbReference type="InterPro" id="IPR027417">
    <property type="entry name" value="P-loop_NTPase"/>
</dbReference>
<evidence type="ECO:0000313" key="10">
    <source>
        <dbReference type="Proteomes" id="UP000192578"/>
    </source>
</evidence>
<dbReference type="EMBL" id="MTYJ01000066">
    <property type="protein sequence ID" value="OQV17115.1"/>
    <property type="molecule type" value="Genomic_DNA"/>
</dbReference>
<dbReference type="AlphaFoldDB" id="A0A1W0WPI0"/>
<dbReference type="SUPFAM" id="SSF52540">
    <property type="entry name" value="P-loop containing nucleoside triphosphate hydrolases"/>
    <property type="match status" value="1"/>
</dbReference>
<sequence>MAAAAVVQRSPHHIVDIDEEDGEEAKFLPPSTNGHPERTTSSPRHEKSSVASSRYDMPEELIGMENLDSITLSWHNINVFLPPAQGGFCGLQKPPPELTQPKQILRNVNGLVRPGQLLAIMGASGAGKTTLLNMLNGRNQGNLKLDGTISINNRRIGKAITSISAYVQQVDLFVGTLTVREHLIFQSQLRMDKHFSFDDRMRRVEEVIAEIGLTKCSDTMIGIPAGLRAFPAGR</sequence>
<comment type="similarity">
    <text evidence="2">Belongs to the ABC transporter superfamily. ABCG family. Eye pigment precursor importer (TC 3.A.1.204) subfamily.</text>
</comment>
<dbReference type="GO" id="GO:0005886">
    <property type="term" value="C:plasma membrane"/>
    <property type="evidence" value="ECO:0007669"/>
    <property type="project" value="TreeGrafter"/>
</dbReference>
<comment type="subcellular location">
    <subcellularLocation>
        <location evidence="1">Membrane</location>
        <topology evidence="1">Multi-pass membrane protein</topology>
    </subcellularLocation>
</comment>
<keyword evidence="5" id="KW-1133">Transmembrane helix</keyword>
<keyword evidence="3" id="KW-0813">Transport</keyword>
<comment type="caution">
    <text evidence="9">The sequence shown here is derived from an EMBL/GenBank/DDBJ whole genome shotgun (WGS) entry which is preliminary data.</text>
</comment>
<feature type="region of interest" description="Disordered" evidence="7">
    <location>
        <begin position="1"/>
        <end position="54"/>
    </location>
</feature>
<dbReference type="PANTHER" id="PTHR48041:SF139">
    <property type="entry name" value="PROTEIN SCARLET"/>
    <property type="match status" value="1"/>
</dbReference>
<accession>A0A1W0WPI0</accession>
<protein>
    <submittedName>
        <fullName evidence="9">ABC transporter ATP-binding protein/permease wht-1</fullName>
    </submittedName>
</protein>
<proteinExistence type="inferred from homology"/>
<feature type="compositionally biased region" description="Basic and acidic residues" evidence="7">
    <location>
        <begin position="35"/>
        <end position="48"/>
    </location>
</feature>
<evidence type="ECO:0000256" key="1">
    <source>
        <dbReference type="ARBA" id="ARBA00004141"/>
    </source>
</evidence>
<reference evidence="10" key="1">
    <citation type="submission" date="2017-01" db="EMBL/GenBank/DDBJ databases">
        <title>Comparative genomics of anhydrobiosis in the tardigrade Hypsibius dujardini.</title>
        <authorList>
            <person name="Yoshida Y."/>
            <person name="Koutsovoulos G."/>
            <person name="Laetsch D."/>
            <person name="Stevens L."/>
            <person name="Kumar S."/>
            <person name="Horikawa D."/>
            <person name="Ishino K."/>
            <person name="Komine S."/>
            <person name="Tomita M."/>
            <person name="Blaxter M."/>
            <person name="Arakawa K."/>
        </authorList>
    </citation>
    <scope>NUCLEOTIDE SEQUENCE [LARGE SCALE GENOMIC DNA]</scope>
    <source>
        <strain evidence="10">Z151</strain>
    </source>
</reference>
<evidence type="ECO:0000256" key="7">
    <source>
        <dbReference type="SAM" id="MobiDB-lite"/>
    </source>
</evidence>
<dbReference type="PANTHER" id="PTHR48041">
    <property type="entry name" value="ABC TRANSPORTER G FAMILY MEMBER 28"/>
    <property type="match status" value="1"/>
</dbReference>
<dbReference type="InterPro" id="IPR003439">
    <property type="entry name" value="ABC_transporter-like_ATP-bd"/>
</dbReference>
<dbReference type="InterPro" id="IPR050352">
    <property type="entry name" value="ABCG_transporters"/>
</dbReference>
<dbReference type="GO" id="GO:0005524">
    <property type="term" value="F:ATP binding"/>
    <property type="evidence" value="ECO:0007669"/>
    <property type="project" value="UniProtKB-KW"/>
</dbReference>
<keyword evidence="9" id="KW-0067">ATP-binding</keyword>
<keyword evidence="4" id="KW-0812">Transmembrane</keyword>
<evidence type="ECO:0000313" key="9">
    <source>
        <dbReference type="EMBL" id="OQV17115.1"/>
    </source>
</evidence>